<accession>A0ABV5JAE4</accession>
<dbReference type="Proteomes" id="UP001589683">
    <property type="component" value="Unassembled WGS sequence"/>
</dbReference>
<proteinExistence type="predicted"/>
<reference evidence="2 3" key="1">
    <citation type="submission" date="2024-09" db="EMBL/GenBank/DDBJ databases">
        <authorList>
            <person name="Sun Q."/>
            <person name="Mori K."/>
        </authorList>
    </citation>
    <scope>NUCLEOTIDE SEQUENCE [LARGE SCALE GENOMIC DNA]</scope>
    <source>
        <strain evidence="2 3">CECT 8726</strain>
    </source>
</reference>
<dbReference type="Pfam" id="PF01966">
    <property type="entry name" value="HD"/>
    <property type="match status" value="1"/>
</dbReference>
<dbReference type="InterPro" id="IPR052567">
    <property type="entry name" value="OP_Dioxygenase"/>
</dbReference>
<evidence type="ECO:0000313" key="2">
    <source>
        <dbReference type="EMBL" id="MFB9230421.1"/>
    </source>
</evidence>
<dbReference type="InterPro" id="IPR006674">
    <property type="entry name" value="HD_domain"/>
</dbReference>
<protein>
    <submittedName>
        <fullName evidence="2">HD domain-containing protein</fullName>
    </submittedName>
</protein>
<evidence type="ECO:0000259" key="1">
    <source>
        <dbReference type="Pfam" id="PF01966"/>
    </source>
</evidence>
<dbReference type="SUPFAM" id="SSF109604">
    <property type="entry name" value="HD-domain/PDEase-like"/>
    <property type="match status" value="1"/>
</dbReference>
<name>A0ABV5JAE4_9RHOB</name>
<dbReference type="InterPro" id="IPR003607">
    <property type="entry name" value="HD/PDEase_dom"/>
</dbReference>
<dbReference type="RefSeq" id="WP_213887675.1">
    <property type="nucleotide sequence ID" value="NZ_JAGFNU010000001.1"/>
</dbReference>
<dbReference type="EMBL" id="JBHMEA010000007">
    <property type="protein sequence ID" value="MFB9230421.1"/>
    <property type="molecule type" value="Genomic_DNA"/>
</dbReference>
<dbReference type="PANTHER" id="PTHR40202">
    <property type="match status" value="1"/>
</dbReference>
<evidence type="ECO:0000313" key="3">
    <source>
        <dbReference type="Proteomes" id="UP001589683"/>
    </source>
</evidence>
<organism evidence="2 3">
    <name type="scientific">Pseudohalocynthiibacter aestuariivivens</name>
    <dbReference type="NCBI Taxonomy" id="1591409"/>
    <lineage>
        <taxon>Bacteria</taxon>
        <taxon>Pseudomonadati</taxon>
        <taxon>Pseudomonadota</taxon>
        <taxon>Alphaproteobacteria</taxon>
        <taxon>Rhodobacterales</taxon>
        <taxon>Paracoccaceae</taxon>
        <taxon>Pseudohalocynthiibacter</taxon>
    </lineage>
</organism>
<dbReference type="PANTHER" id="PTHR40202:SF1">
    <property type="entry name" value="HD DOMAIN-CONTAINING PROTEIN"/>
    <property type="match status" value="1"/>
</dbReference>
<dbReference type="CDD" id="cd00077">
    <property type="entry name" value="HDc"/>
    <property type="match status" value="1"/>
</dbReference>
<feature type="domain" description="HD" evidence="1">
    <location>
        <begin position="57"/>
        <end position="129"/>
    </location>
</feature>
<comment type="caution">
    <text evidence="2">The sequence shown here is derived from an EMBL/GenBank/DDBJ whole genome shotgun (WGS) entry which is preliminary data.</text>
</comment>
<keyword evidence="3" id="KW-1185">Reference proteome</keyword>
<dbReference type="Gene3D" id="1.10.3210.10">
    <property type="entry name" value="Hypothetical protein af1432"/>
    <property type="match status" value="1"/>
</dbReference>
<gene>
    <name evidence="2" type="ORF">ACFFUT_01310</name>
</gene>
<sequence>MLDKSHKPTWTSFENATKEDFLAVMDYEDDYNAGLVDRLLDSIRSLDEEWTPYPVNRYQHCLQSATRAHEDGADEEIIIAALIHDVGDILSPYNHGELAAAILKPYVSEKAHWIIQHHCVFQGYYYNHFLGGDRNAREKYKDSPYYEDCKYFCHTYDQTSFDPNYPTKPLEFFEPMLRRVFSKGEGHMELNETLDDSATATTAAE</sequence>